<dbReference type="AlphaFoldDB" id="A0A6G1QAS2"/>
<gene>
    <name evidence="1" type="ORF">EXN66_Car015196</name>
</gene>
<reference evidence="2" key="2">
    <citation type="submission" date="2019-02" db="EMBL/GenBank/DDBJ databases">
        <title>Opniocepnalus argus Var Kimnra genome.</title>
        <authorList>
            <person name="Zhou C."/>
            <person name="Xiao S."/>
        </authorList>
    </citation>
    <scope>NUCLEOTIDE SEQUENCE [LARGE SCALE GENOMIC DNA]</scope>
</reference>
<protein>
    <submittedName>
        <fullName evidence="1">Uncharacterized protein</fullName>
    </submittedName>
</protein>
<dbReference type="EMBL" id="CM015725">
    <property type="protein sequence ID" value="KAF3699509.1"/>
    <property type="molecule type" value="Genomic_DNA"/>
</dbReference>
<evidence type="ECO:0000313" key="2">
    <source>
        <dbReference type="Proteomes" id="UP000503349"/>
    </source>
</evidence>
<keyword evidence="2" id="KW-1185">Reference proteome</keyword>
<evidence type="ECO:0000313" key="1">
    <source>
        <dbReference type="EMBL" id="KAF3699509.1"/>
    </source>
</evidence>
<proteinExistence type="predicted"/>
<sequence>MHTHIHTPTHTFRTASLHLHTEQTCTIRHFYTHLYDCTKPFCSFSIQSERWDWGCTHVLGLSLYKLCYNMNIISV</sequence>
<dbReference type="Proteomes" id="UP000503349">
    <property type="component" value="Chromosome 14"/>
</dbReference>
<organism evidence="1 2">
    <name type="scientific">Channa argus</name>
    <name type="common">Northern snakehead</name>
    <name type="synonym">Ophicephalus argus</name>
    <dbReference type="NCBI Taxonomy" id="215402"/>
    <lineage>
        <taxon>Eukaryota</taxon>
        <taxon>Metazoa</taxon>
        <taxon>Chordata</taxon>
        <taxon>Craniata</taxon>
        <taxon>Vertebrata</taxon>
        <taxon>Euteleostomi</taxon>
        <taxon>Actinopterygii</taxon>
        <taxon>Neopterygii</taxon>
        <taxon>Teleostei</taxon>
        <taxon>Neoteleostei</taxon>
        <taxon>Acanthomorphata</taxon>
        <taxon>Anabantaria</taxon>
        <taxon>Anabantiformes</taxon>
        <taxon>Channoidei</taxon>
        <taxon>Channidae</taxon>
        <taxon>Channa</taxon>
    </lineage>
</organism>
<accession>A0A6G1QAS2</accession>
<name>A0A6G1QAS2_CHAAH</name>
<reference evidence="1 2" key="1">
    <citation type="submission" date="2019-02" db="EMBL/GenBank/DDBJ databases">
        <title>Opniocepnalus argus genome.</title>
        <authorList>
            <person name="Zhou C."/>
            <person name="Xiao S."/>
        </authorList>
    </citation>
    <scope>NUCLEOTIDE SEQUENCE [LARGE SCALE GENOMIC DNA]</scope>
    <source>
        <strain evidence="1">OARG1902GOOAL</strain>
        <tissue evidence="1">Muscle</tissue>
    </source>
</reference>